<dbReference type="RefSeq" id="WP_179530633.1">
    <property type="nucleotide sequence ID" value="NZ_BAAAPP010000012.1"/>
</dbReference>
<dbReference type="EMBL" id="JACBZI010000001">
    <property type="protein sequence ID" value="NYI09700.1"/>
    <property type="molecule type" value="Genomic_DNA"/>
</dbReference>
<gene>
    <name evidence="1" type="ORF">BKA05_001215</name>
</gene>
<evidence type="ECO:0000313" key="1">
    <source>
        <dbReference type="EMBL" id="NYI09700.1"/>
    </source>
</evidence>
<dbReference type="PROSITE" id="PS51257">
    <property type="entry name" value="PROKAR_LIPOPROTEIN"/>
    <property type="match status" value="1"/>
</dbReference>
<sequence length="254" mass="26923">MRRLGLACVAVAVAIGSSGCSDLRAQLEGAEVVSPSLDSSYAAVPTVLETSEWSVTDGLVSVIVRNDSDRDLRTAEVTMTARDVNGEVLGTYGASSMGGDSACCTVQALAPGEEFGLYFAVGEGSERIDDVELTYSRLAWAQEPSDSPAPDGAEGPERPDVRARATDFVIQQQQTVVRATVEVGDEDIPRALVQAVLRGRSGKLIAVVTGRWSCFEADTTRRIRMELFQPVPLGTGVDSVSIRPLTDAVAPRCS</sequence>
<comment type="caution">
    <text evidence="1">The sequence shown here is derived from an EMBL/GenBank/DDBJ whole genome shotgun (WGS) entry which is preliminary data.</text>
</comment>
<keyword evidence="2" id="KW-1185">Reference proteome</keyword>
<reference evidence="1 2" key="1">
    <citation type="submission" date="2020-07" db="EMBL/GenBank/DDBJ databases">
        <title>Sequencing the genomes of 1000 actinobacteria strains.</title>
        <authorList>
            <person name="Klenk H.-P."/>
        </authorList>
    </citation>
    <scope>NUCLEOTIDE SEQUENCE [LARGE SCALE GENOMIC DNA]</scope>
    <source>
        <strain evidence="1 2">DSM 18248</strain>
    </source>
</reference>
<name>A0A7Z0C1D4_9ACTN</name>
<evidence type="ECO:0000313" key="2">
    <source>
        <dbReference type="Proteomes" id="UP000537326"/>
    </source>
</evidence>
<protein>
    <submittedName>
        <fullName evidence="1">Uncharacterized protein</fullName>
    </submittedName>
</protein>
<proteinExistence type="predicted"/>
<accession>A0A7Z0C1D4</accession>
<dbReference type="AlphaFoldDB" id="A0A7Z0C1D4"/>
<dbReference type="Proteomes" id="UP000537326">
    <property type="component" value="Unassembled WGS sequence"/>
</dbReference>
<organism evidence="1 2">
    <name type="scientific">Nocardioides marinus</name>
    <dbReference type="NCBI Taxonomy" id="374514"/>
    <lineage>
        <taxon>Bacteria</taxon>
        <taxon>Bacillati</taxon>
        <taxon>Actinomycetota</taxon>
        <taxon>Actinomycetes</taxon>
        <taxon>Propionibacteriales</taxon>
        <taxon>Nocardioidaceae</taxon>
        <taxon>Nocardioides</taxon>
    </lineage>
</organism>